<name>A0AAV7PN24_PLEWA</name>
<proteinExistence type="predicted"/>
<dbReference type="Pfam" id="PF15749">
    <property type="entry name" value="MRNIP"/>
    <property type="match status" value="1"/>
</dbReference>
<reference evidence="2" key="1">
    <citation type="journal article" date="2022" name="bioRxiv">
        <title>Sequencing and chromosome-scale assembly of the giantPleurodeles waltlgenome.</title>
        <authorList>
            <person name="Brown T."/>
            <person name="Elewa A."/>
            <person name="Iarovenko S."/>
            <person name="Subramanian E."/>
            <person name="Araus A.J."/>
            <person name="Petzold A."/>
            <person name="Susuki M."/>
            <person name="Suzuki K.-i.T."/>
            <person name="Hayashi T."/>
            <person name="Toyoda A."/>
            <person name="Oliveira C."/>
            <person name="Osipova E."/>
            <person name="Leigh N.D."/>
            <person name="Simon A."/>
            <person name="Yun M.H."/>
        </authorList>
    </citation>
    <scope>NUCLEOTIDE SEQUENCE</scope>
    <source>
        <strain evidence="2">20211129_DDA</strain>
        <tissue evidence="2">Liver</tissue>
    </source>
</reference>
<dbReference type="GO" id="GO:0003682">
    <property type="term" value="F:chromatin binding"/>
    <property type="evidence" value="ECO:0007669"/>
    <property type="project" value="TreeGrafter"/>
</dbReference>
<dbReference type="InterPro" id="IPR049472">
    <property type="entry name" value="MRNIP_N"/>
</dbReference>
<dbReference type="Proteomes" id="UP001066276">
    <property type="component" value="Chromosome 7"/>
</dbReference>
<dbReference type="EMBL" id="JANPWB010000011">
    <property type="protein sequence ID" value="KAJ1128284.1"/>
    <property type="molecule type" value="Genomic_DNA"/>
</dbReference>
<evidence type="ECO:0000313" key="2">
    <source>
        <dbReference type="EMBL" id="KAJ1128284.1"/>
    </source>
</evidence>
<dbReference type="InterPro" id="IPR032739">
    <property type="entry name" value="MRNIP"/>
</dbReference>
<keyword evidence="3" id="KW-1185">Reference proteome</keyword>
<protein>
    <recommendedName>
        <fullName evidence="1">MRN complex-interacting protein N-terminal domain-containing protein</fullName>
    </recommendedName>
</protein>
<gene>
    <name evidence="2" type="ORF">NDU88_006663</name>
</gene>
<sequence length="392" mass="43359">MPQTFQVLRCASCRSFQVQQVKKSNKWTCKMCGEKQSLLKSYGQGSGADCRCHVQKLNMLQGEMGLATERMAGASEGLEESIHNQVAQKENWNLQGEISPPGSRWEKYVEKSTEGLCTAEDEEEGSEYTMDRQQLRAFRKKAARARRAYRQSDCGRGGQQCHSQGSSQVVSHAVGTIEGSLETWKGFTGKPSQIECDARMEQSRSSELFPKPEVYETLRFEQPCTSSSKWGRYLSCVESCENVSDHPYSEGVQNPCTPLWTSATKGFLQEGTQQANNDFMKPDKGEWKGECLGRLTERSVHLPHKSFICTKGPPAVNNINNSALTDISQDSQRVCKTLSAPDIKKCPPPVGSSQLHSFVSPGTSTALQSVPHAGTAAQSGLFQTEEDFDDDI</sequence>
<dbReference type="GO" id="GO:0005634">
    <property type="term" value="C:nucleus"/>
    <property type="evidence" value="ECO:0007669"/>
    <property type="project" value="TreeGrafter"/>
</dbReference>
<dbReference type="GO" id="GO:0007095">
    <property type="term" value="P:mitotic G2 DNA damage checkpoint signaling"/>
    <property type="evidence" value="ECO:0007669"/>
    <property type="project" value="TreeGrafter"/>
</dbReference>
<dbReference type="AlphaFoldDB" id="A0AAV7PN24"/>
<organism evidence="2 3">
    <name type="scientific">Pleurodeles waltl</name>
    <name type="common">Iberian ribbed newt</name>
    <dbReference type="NCBI Taxonomy" id="8319"/>
    <lineage>
        <taxon>Eukaryota</taxon>
        <taxon>Metazoa</taxon>
        <taxon>Chordata</taxon>
        <taxon>Craniata</taxon>
        <taxon>Vertebrata</taxon>
        <taxon>Euteleostomi</taxon>
        <taxon>Amphibia</taxon>
        <taxon>Batrachia</taxon>
        <taxon>Caudata</taxon>
        <taxon>Salamandroidea</taxon>
        <taxon>Salamandridae</taxon>
        <taxon>Pleurodelinae</taxon>
        <taxon>Pleurodeles</taxon>
    </lineage>
</organism>
<dbReference type="PANTHER" id="PTHR15863:SF2">
    <property type="entry name" value="MRN COMPLEX-INTERACTING PROTEIN"/>
    <property type="match status" value="1"/>
</dbReference>
<evidence type="ECO:0000313" key="3">
    <source>
        <dbReference type="Proteomes" id="UP001066276"/>
    </source>
</evidence>
<accession>A0AAV7PN24</accession>
<dbReference type="PANTHER" id="PTHR15863">
    <property type="entry name" value="MRN COMPLEX-INTERACTING PROTEIN"/>
    <property type="match status" value="1"/>
</dbReference>
<evidence type="ECO:0000259" key="1">
    <source>
        <dbReference type="Pfam" id="PF15749"/>
    </source>
</evidence>
<feature type="domain" description="MRN complex-interacting protein N-terminal" evidence="1">
    <location>
        <begin position="7"/>
        <end position="108"/>
    </location>
</feature>
<comment type="caution">
    <text evidence="2">The sequence shown here is derived from an EMBL/GenBank/DDBJ whole genome shotgun (WGS) entry which is preliminary data.</text>
</comment>